<gene>
    <name evidence="1" type="ORF">D8M04_09295</name>
</gene>
<keyword evidence="2" id="KW-1185">Reference proteome</keyword>
<dbReference type="EMBL" id="RCHR01000003">
    <property type="protein sequence ID" value="RLL45056.1"/>
    <property type="molecule type" value="Genomic_DNA"/>
</dbReference>
<evidence type="ECO:0000313" key="2">
    <source>
        <dbReference type="Proteomes" id="UP000270219"/>
    </source>
</evidence>
<name>A0A498D6I4_9BACI</name>
<sequence>MANLVVNCNHWIGYHIVNKLMEEDCVVEGLVNPDMDETLIDFFGRNSNFKLYYDVSQLEYDSCIIIGKYKERNQIRAKRTFWILPEQNNRISKDIQIIPNLLFGEWMPMNEEGCYNGEQFIPFDSEEFTKNAIDIKEFAKALHDWLNTSQLPNMIAIPREKKGDIGGDYINRLFLEKNVKKNRVEEVLKHYRQYKSLYHQ</sequence>
<dbReference type="RefSeq" id="WP_121522645.1">
    <property type="nucleotide sequence ID" value="NZ_RCHR01000003.1"/>
</dbReference>
<dbReference type="Proteomes" id="UP000270219">
    <property type="component" value="Unassembled WGS sequence"/>
</dbReference>
<dbReference type="OrthoDB" id="2971044at2"/>
<evidence type="ECO:0000313" key="1">
    <source>
        <dbReference type="EMBL" id="RLL45056.1"/>
    </source>
</evidence>
<dbReference type="AlphaFoldDB" id="A0A498D6I4"/>
<reference evidence="1 2" key="1">
    <citation type="submission" date="2018-10" db="EMBL/GenBank/DDBJ databases">
        <title>Oceanobacillus sp. YLB-02 draft genome.</title>
        <authorList>
            <person name="Yu L."/>
        </authorList>
    </citation>
    <scope>NUCLEOTIDE SEQUENCE [LARGE SCALE GENOMIC DNA]</scope>
    <source>
        <strain evidence="1 2">YLB-02</strain>
    </source>
</reference>
<organism evidence="1 2">
    <name type="scientific">Oceanobacillus piezotolerans</name>
    <dbReference type="NCBI Taxonomy" id="2448030"/>
    <lineage>
        <taxon>Bacteria</taxon>
        <taxon>Bacillati</taxon>
        <taxon>Bacillota</taxon>
        <taxon>Bacilli</taxon>
        <taxon>Bacillales</taxon>
        <taxon>Bacillaceae</taxon>
        <taxon>Oceanobacillus</taxon>
    </lineage>
</organism>
<protein>
    <submittedName>
        <fullName evidence="1">Uncharacterized protein</fullName>
    </submittedName>
</protein>
<accession>A0A498D6I4</accession>
<proteinExistence type="predicted"/>
<comment type="caution">
    <text evidence="1">The sequence shown here is derived from an EMBL/GenBank/DDBJ whole genome shotgun (WGS) entry which is preliminary data.</text>
</comment>